<feature type="compositionally biased region" description="Basic residues" evidence="2">
    <location>
        <begin position="88"/>
        <end position="97"/>
    </location>
</feature>
<keyword evidence="1" id="KW-0175">Coiled coil</keyword>
<evidence type="ECO:0000256" key="2">
    <source>
        <dbReference type="SAM" id="MobiDB-lite"/>
    </source>
</evidence>
<gene>
    <name evidence="3" type="ORF">H6P81_017869</name>
</gene>
<evidence type="ECO:0000256" key="1">
    <source>
        <dbReference type="SAM" id="Coils"/>
    </source>
</evidence>
<evidence type="ECO:0000313" key="3">
    <source>
        <dbReference type="EMBL" id="KAG9442015.1"/>
    </source>
</evidence>
<organism evidence="3 4">
    <name type="scientific">Aristolochia fimbriata</name>
    <name type="common">White veined hardy Dutchman's pipe vine</name>
    <dbReference type="NCBI Taxonomy" id="158543"/>
    <lineage>
        <taxon>Eukaryota</taxon>
        <taxon>Viridiplantae</taxon>
        <taxon>Streptophyta</taxon>
        <taxon>Embryophyta</taxon>
        <taxon>Tracheophyta</taxon>
        <taxon>Spermatophyta</taxon>
        <taxon>Magnoliopsida</taxon>
        <taxon>Magnoliidae</taxon>
        <taxon>Piperales</taxon>
        <taxon>Aristolochiaceae</taxon>
        <taxon>Aristolochia</taxon>
    </lineage>
</organism>
<feature type="coiled-coil region" evidence="1">
    <location>
        <begin position="278"/>
        <end position="305"/>
    </location>
</feature>
<dbReference type="Proteomes" id="UP000825729">
    <property type="component" value="Unassembled WGS sequence"/>
</dbReference>
<sequence>MTREIRLIQVGIMEFYIFKVVDPVLELAAEAVQLLKTISQASQLRMTSNVVHKSRTIQERFQSRLEVIASVAAGSSGEEEDYDSDRSHPRHRRRSKGKQQVGAPSEDVTLAVQEAVTPAIREVVVQEVVQEEAPVVQEGAPAIQETFTSLSLPAPPASTLLTTPSQQLLSHFSKLQKVGQDVNRLQGYTQMLQALKEAESLAGEKASQISKDSTKSEAREALDMLSFKLDNAEITLDESTEDLSQAKLDEEDACVLLELAREQVQSAETKVVYLTIQVEQIQESVQELKEAVLEATKKVEEVVAMPTISAAEEANLLSLRVAFTESQQELAKDL</sequence>
<proteinExistence type="predicted"/>
<accession>A0AAV7E1E1</accession>
<evidence type="ECO:0000313" key="4">
    <source>
        <dbReference type="Proteomes" id="UP000825729"/>
    </source>
</evidence>
<dbReference type="AlphaFoldDB" id="A0AAV7E1E1"/>
<protein>
    <submittedName>
        <fullName evidence="3">Uncharacterized protein</fullName>
    </submittedName>
</protein>
<reference evidence="3 4" key="1">
    <citation type="submission" date="2021-07" db="EMBL/GenBank/DDBJ databases">
        <title>The Aristolochia fimbriata genome: insights into angiosperm evolution, floral development and chemical biosynthesis.</title>
        <authorList>
            <person name="Jiao Y."/>
        </authorList>
    </citation>
    <scope>NUCLEOTIDE SEQUENCE [LARGE SCALE GENOMIC DNA]</scope>
    <source>
        <strain evidence="3">IBCAS-2021</strain>
        <tissue evidence="3">Leaf</tissue>
    </source>
</reference>
<feature type="region of interest" description="Disordered" evidence="2">
    <location>
        <begin position="76"/>
        <end position="106"/>
    </location>
</feature>
<name>A0AAV7E1E1_ARIFI</name>
<keyword evidence="4" id="KW-1185">Reference proteome</keyword>
<dbReference type="EMBL" id="JAINDJ010000007">
    <property type="protein sequence ID" value="KAG9442015.1"/>
    <property type="molecule type" value="Genomic_DNA"/>
</dbReference>
<comment type="caution">
    <text evidence="3">The sequence shown here is derived from an EMBL/GenBank/DDBJ whole genome shotgun (WGS) entry which is preliminary data.</text>
</comment>